<protein>
    <submittedName>
        <fullName evidence="4">Synaptotagmin-1-like</fullName>
    </submittedName>
</protein>
<dbReference type="PANTHER" id="PTHR10024:SF175">
    <property type="entry name" value="C2 DOMAIN-CONTAINING PROTEIN"/>
    <property type="match status" value="1"/>
</dbReference>
<dbReference type="EMBL" id="OW240923">
    <property type="protein sequence ID" value="CAH2325304.1"/>
    <property type="molecule type" value="Genomic_DNA"/>
</dbReference>
<dbReference type="InterPro" id="IPR035892">
    <property type="entry name" value="C2_domain_sf"/>
</dbReference>
<dbReference type="SMART" id="SM00239">
    <property type="entry name" value="C2"/>
    <property type="match status" value="2"/>
</dbReference>
<dbReference type="GO" id="GO:0031045">
    <property type="term" value="C:dense core granule"/>
    <property type="evidence" value="ECO:0007669"/>
    <property type="project" value="TreeGrafter"/>
</dbReference>
<dbReference type="GO" id="GO:0048791">
    <property type="term" value="P:calcium ion-regulated exocytosis of neurotransmitter"/>
    <property type="evidence" value="ECO:0007669"/>
    <property type="project" value="TreeGrafter"/>
</dbReference>
<dbReference type="Proteomes" id="UP001295444">
    <property type="component" value="Chromosome 12"/>
</dbReference>
<evidence type="ECO:0000256" key="1">
    <source>
        <dbReference type="ARBA" id="ARBA00006996"/>
    </source>
</evidence>
<organism evidence="4 5">
    <name type="scientific">Pelobates cultripes</name>
    <name type="common">Western spadefoot toad</name>
    <dbReference type="NCBI Taxonomy" id="61616"/>
    <lineage>
        <taxon>Eukaryota</taxon>
        <taxon>Metazoa</taxon>
        <taxon>Chordata</taxon>
        <taxon>Craniata</taxon>
        <taxon>Vertebrata</taxon>
        <taxon>Euteleostomi</taxon>
        <taxon>Amphibia</taxon>
        <taxon>Batrachia</taxon>
        <taxon>Anura</taxon>
        <taxon>Pelobatoidea</taxon>
        <taxon>Pelobatidae</taxon>
        <taxon>Pelobates</taxon>
    </lineage>
</organism>
<dbReference type="GO" id="GO:0005544">
    <property type="term" value="F:calcium-dependent phospholipid binding"/>
    <property type="evidence" value="ECO:0007669"/>
    <property type="project" value="TreeGrafter"/>
</dbReference>
<evidence type="ECO:0000313" key="4">
    <source>
        <dbReference type="EMBL" id="CAH2325304.1"/>
    </source>
</evidence>
<dbReference type="GO" id="GO:0001786">
    <property type="term" value="F:phosphatidylserine binding"/>
    <property type="evidence" value="ECO:0007669"/>
    <property type="project" value="TreeGrafter"/>
</dbReference>
<dbReference type="AlphaFoldDB" id="A0AAD1WT82"/>
<dbReference type="GO" id="GO:0000149">
    <property type="term" value="F:SNARE binding"/>
    <property type="evidence" value="ECO:0007669"/>
    <property type="project" value="TreeGrafter"/>
</dbReference>
<feature type="transmembrane region" description="Helical" evidence="2">
    <location>
        <begin position="20"/>
        <end position="41"/>
    </location>
</feature>
<dbReference type="FunFam" id="2.60.40.150:FF:000352">
    <property type="entry name" value="Uncharacterized protein"/>
    <property type="match status" value="1"/>
</dbReference>
<evidence type="ECO:0000259" key="3">
    <source>
        <dbReference type="PROSITE" id="PS50004"/>
    </source>
</evidence>
<dbReference type="GO" id="GO:0030672">
    <property type="term" value="C:synaptic vesicle membrane"/>
    <property type="evidence" value="ECO:0007669"/>
    <property type="project" value="TreeGrafter"/>
</dbReference>
<accession>A0AAD1WT82</accession>
<dbReference type="PROSITE" id="PS50004">
    <property type="entry name" value="C2"/>
    <property type="match status" value="2"/>
</dbReference>
<sequence length="400" mass="46402">MNQQIFFTFFDMILHMSNTLKYCLLALAIALFLIALLILAWKLHQYYSYKTSITTKEKYLKEGYNETKKSSSVLVKTLAPTFIEQVRKEQDSKIQLMQKEMERLEVHLTPTTPSTEGPDDVISESDSLQGSRGQLRFSICYDKKKTTLFIRVFEAIELPENGRDPFVKIKVLCKVDETKSLMHSVLYELETRVVKRNRNPVFEEEFFCSLKEYQLSNISVKFEVKNFDKYSRHTLIGEVRMTLKDLKPLETMEFCEKLQEKTKDVIGEVLISLKCLPTSQKIEVGILKFKTASQSTIQDRDVYARIDVFSNQHKQKHQKSSLRAKSKVTVFNETFLFSLPDPVKTQCLVLISLYETLTSGRKLIGQTSLGNQKAKSDDGHWDLMMQSLRQPVALWHPLYI</sequence>
<keyword evidence="2" id="KW-1133">Transmembrane helix</keyword>
<proteinExistence type="inferred from homology"/>
<dbReference type="GO" id="GO:0048488">
    <property type="term" value="P:synaptic vesicle endocytosis"/>
    <property type="evidence" value="ECO:0007669"/>
    <property type="project" value="TreeGrafter"/>
</dbReference>
<dbReference type="GO" id="GO:0005509">
    <property type="term" value="F:calcium ion binding"/>
    <property type="evidence" value="ECO:0007669"/>
    <property type="project" value="TreeGrafter"/>
</dbReference>
<name>A0AAD1WT82_PELCU</name>
<evidence type="ECO:0000256" key="2">
    <source>
        <dbReference type="SAM" id="Phobius"/>
    </source>
</evidence>
<dbReference type="Gene3D" id="2.60.40.150">
    <property type="entry name" value="C2 domain"/>
    <property type="match status" value="2"/>
</dbReference>
<keyword evidence="2" id="KW-0812">Transmembrane</keyword>
<dbReference type="GO" id="GO:0005886">
    <property type="term" value="C:plasma membrane"/>
    <property type="evidence" value="ECO:0007669"/>
    <property type="project" value="TreeGrafter"/>
</dbReference>
<dbReference type="InterPro" id="IPR000008">
    <property type="entry name" value="C2_dom"/>
</dbReference>
<keyword evidence="2" id="KW-0472">Membrane</keyword>
<keyword evidence="5" id="KW-1185">Reference proteome</keyword>
<gene>
    <name evidence="4" type="ORF">PECUL_23A005057</name>
</gene>
<reference evidence="4" key="1">
    <citation type="submission" date="2022-03" db="EMBL/GenBank/DDBJ databases">
        <authorList>
            <person name="Alioto T."/>
            <person name="Alioto T."/>
            <person name="Gomez Garrido J."/>
        </authorList>
    </citation>
    <scope>NUCLEOTIDE SEQUENCE</scope>
</reference>
<dbReference type="PANTHER" id="PTHR10024">
    <property type="entry name" value="SYNAPTOTAGMIN"/>
    <property type="match status" value="1"/>
</dbReference>
<dbReference type="GO" id="GO:0030424">
    <property type="term" value="C:axon"/>
    <property type="evidence" value="ECO:0007669"/>
    <property type="project" value="TreeGrafter"/>
</dbReference>
<feature type="domain" description="C2" evidence="3">
    <location>
        <begin position="265"/>
        <end position="396"/>
    </location>
</feature>
<dbReference type="Pfam" id="PF00168">
    <property type="entry name" value="C2"/>
    <property type="match status" value="2"/>
</dbReference>
<comment type="similarity">
    <text evidence="1">Belongs to the synaptotagmin family.</text>
</comment>
<feature type="domain" description="C2" evidence="3">
    <location>
        <begin position="131"/>
        <end position="256"/>
    </location>
</feature>
<dbReference type="SUPFAM" id="SSF49562">
    <property type="entry name" value="C2 domain (Calcium/lipid-binding domain, CaLB)"/>
    <property type="match status" value="2"/>
</dbReference>
<evidence type="ECO:0000313" key="5">
    <source>
        <dbReference type="Proteomes" id="UP001295444"/>
    </source>
</evidence>
<dbReference type="GO" id="GO:0030276">
    <property type="term" value="F:clathrin binding"/>
    <property type="evidence" value="ECO:0007669"/>
    <property type="project" value="TreeGrafter"/>
</dbReference>